<feature type="transmembrane region" description="Helical" evidence="6">
    <location>
        <begin position="437"/>
        <end position="458"/>
    </location>
</feature>
<feature type="transmembrane region" description="Helical" evidence="6">
    <location>
        <begin position="357"/>
        <end position="374"/>
    </location>
</feature>
<evidence type="ECO:0000256" key="3">
    <source>
        <dbReference type="ARBA" id="ARBA00022692"/>
    </source>
</evidence>
<proteinExistence type="predicted"/>
<keyword evidence="3 6" id="KW-0812">Transmembrane</keyword>
<dbReference type="Gene3D" id="1.20.1720.10">
    <property type="entry name" value="Multidrug resistance protein D"/>
    <property type="match status" value="1"/>
</dbReference>
<name>R2PUZ9_9ENTE</name>
<keyword evidence="5 6" id="KW-0472">Membrane</keyword>
<feature type="transmembrane region" description="Helical" evidence="6">
    <location>
        <begin position="224"/>
        <end position="245"/>
    </location>
</feature>
<evidence type="ECO:0000313" key="9">
    <source>
        <dbReference type="Proteomes" id="UP000013782"/>
    </source>
</evidence>
<evidence type="ECO:0000256" key="2">
    <source>
        <dbReference type="ARBA" id="ARBA00022448"/>
    </source>
</evidence>
<dbReference type="HOGENOM" id="CLU_000960_28_0_9"/>
<sequence length="472" mass="50921">MRQEKLTFKVIGAIISTGLLSFCGVLVETAMTVTFPTLSKEFDVNTATVQWLVTIYLLVLAIIVPLSGFLKRSFKNRTLFLIGIGFFTLGIVIDAIAPTFSILLLGRIIQGIGTGIGLPLMFNIILEQVPSNKIGMMMGVGTMIPAIAPAIGPTFGGLVVTSLGWRSIFILLIPVMLAAMVVGLMTIEQKSEVQKASFDFLSLLSIMLMFIGTIIGFSNMGSTSLFSMQVGGAFILGIMGLICLVQRSKGLTEPILQLDLLKNRAYRLHVICFFILQLVLMGLVFILPNYIQLVNGATPQISGFVVLPGATLGALFTPLGGRILDRFGPKKPIMAGCLVIASSLLLFTIFSGVLSNLLIGILYFMFTLGVGFSFGNLMTNGLKQLTDSQQANGNAIIMTFQQFAGASGTSIVASIISQSQSDQALSIAQSTINGSRMGFLFLIILFAIELFLLVRLFYSRETQADIQVQEID</sequence>
<comment type="caution">
    <text evidence="8">The sequence shown here is derived from an EMBL/GenBank/DDBJ whole genome shotgun (WGS) entry which is preliminary data.</text>
</comment>
<dbReference type="InterPro" id="IPR036259">
    <property type="entry name" value="MFS_trans_sf"/>
</dbReference>
<dbReference type="EMBL" id="AJAQ01000045">
    <property type="protein sequence ID" value="EOH88377.1"/>
    <property type="molecule type" value="Genomic_DNA"/>
</dbReference>
<feature type="transmembrane region" description="Helical" evidence="6">
    <location>
        <begin position="198"/>
        <end position="218"/>
    </location>
</feature>
<accession>R2PUZ9</accession>
<evidence type="ECO:0000259" key="7">
    <source>
        <dbReference type="PROSITE" id="PS50850"/>
    </source>
</evidence>
<dbReference type="eggNOG" id="COG2814">
    <property type="taxonomic scope" value="Bacteria"/>
</dbReference>
<feature type="domain" description="Major facilitator superfamily (MFS) profile" evidence="7">
    <location>
        <begin position="13"/>
        <end position="463"/>
    </location>
</feature>
<dbReference type="Proteomes" id="UP000013782">
    <property type="component" value="Unassembled WGS sequence"/>
</dbReference>
<feature type="transmembrane region" description="Helical" evidence="6">
    <location>
        <begin position="7"/>
        <end position="27"/>
    </location>
</feature>
<feature type="transmembrane region" description="Helical" evidence="6">
    <location>
        <begin position="165"/>
        <end position="186"/>
    </location>
</feature>
<evidence type="ECO:0000256" key="4">
    <source>
        <dbReference type="ARBA" id="ARBA00022989"/>
    </source>
</evidence>
<dbReference type="PANTHER" id="PTHR42718">
    <property type="entry name" value="MAJOR FACILITATOR SUPERFAMILY MULTIDRUG TRANSPORTER MFSC"/>
    <property type="match status" value="1"/>
</dbReference>
<comment type="subcellular location">
    <subcellularLocation>
        <location evidence="1">Cell membrane</location>
        <topology evidence="1">Multi-pass membrane protein</topology>
    </subcellularLocation>
</comment>
<evidence type="ECO:0000313" key="8">
    <source>
        <dbReference type="EMBL" id="EOH88377.1"/>
    </source>
</evidence>
<dbReference type="PROSITE" id="PS50850">
    <property type="entry name" value="MFS"/>
    <property type="match status" value="1"/>
</dbReference>
<keyword evidence="4 6" id="KW-1133">Transmembrane helix</keyword>
<dbReference type="PANTHER" id="PTHR42718:SF9">
    <property type="entry name" value="MAJOR FACILITATOR SUPERFAMILY MULTIDRUG TRANSPORTER MFSC"/>
    <property type="match status" value="1"/>
</dbReference>
<dbReference type="OrthoDB" id="9816041at2"/>
<gene>
    <name evidence="8" type="ORF">UAU_04195</name>
</gene>
<feature type="transmembrane region" description="Helical" evidence="6">
    <location>
        <begin position="333"/>
        <end position="351"/>
    </location>
</feature>
<feature type="transmembrane region" description="Helical" evidence="6">
    <location>
        <begin position="108"/>
        <end position="126"/>
    </location>
</feature>
<feature type="transmembrane region" description="Helical" evidence="6">
    <location>
        <begin position="266"/>
        <end position="288"/>
    </location>
</feature>
<dbReference type="SUPFAM" id="SSF103473">
    <property type="entry name" value="MFS general substrate transporter"/>
    <property type="match status" value="1"/>
</dbReference>
<feature type="transmembrane region" description="Helical" evidence="6">
    <location>
        <begin position="47"/>
        <end position="67"/>
    </location>
</feature>
<evidence type="ECO:0000256" key="5">
    <source>
        <dbReference type="ARBA" id="ARBA00023136"/>
    </source>
</evidence>
<keyword evidence="2" id="KW-0813">Transport</keyword>
<feature type="transmembrane region" description="Helical" evidence="6">
    <location>
        <begin position="395"/>
        <end position="417"/>
    </location>
</feature>
<dbReference type="GO" id="GO:0022857">
    <property type="term" value="F:transmembrane transporter activity"/>
    <property type="evidence" value="ECO:0007669"/>
    <property type="project" value="InterPro"/>
</dbReference>
<feature type="transmembrane region" description="Helical" evidence="6">
    <location>
        <begin position="79"/>
        <end position="102"/>
    </location>
</feature>
<feature type="transmembrane region" description="Helical" evidence="6">
    <location>
        <begin position="300"/>
        <end position="321"/>
    </location>
</feature>
<dbReference type="PRINTS" id="PR01036">
    <property type="entry name" value="TCRTETB"/>
</dbReference>
<dbReference type="InterPro" id="IPR011701">
    <property type="entry name" value="MFS"/>
</dbReference>
<reference evidence="8 9" key="1">
    <citation type="submission" date="2013-02" db="EMBL/GenBank/DDBJ databases">
        <title>The Genome Sequence of Enterococcus pallens BAA-351.</title>
        <authorList>
            <consortium name="The Broad Institute Genome Sequencing Platform"/>
            <consortium name="The Broad Institute Genome Sequencing Center for Infectious Disease"/>
            <person name="Earl A.M."/>
            <person name="Gilmore M.S."/>
            <person name="Lebreton F."/>
            <person name="Walker B."/>
            <person name="Young S.K."/>
            <person name="Zeng Q."/>
            <person name="Gargeya S."/>
            <person name="Fitzgerald M."/>
            <person name="Haas B."/>
            <person name="Abouelleil A."/>
            <person name="Alvarado L."/>
            <person name="Arachchi H.M."/>
            <person name="Berlin A.M."/>
            <person name="Chapman S.B."/>
            <person name="Dewar J."/>
            <person name="Goldberg J."/>
            <person name="Griggs A."/>
            <person name="Gujja S."/>
            <person name="Hansen M."/>
            <person name="Howarth C."/>
            <person name="Imamovic A."/>
            <person name="Larimer J."/>
            <person name="McCowan C."/>
            <person name="Murphy C."/>
            <person name="Neiman D."/>
            <person name="Pearson M."/>
            <person name="Priest M."/>
            <person name="Roberts A."/>
            <person name="Saif S."/>
            <person name="Shea T."/>
            <person name="Sisk P."/>
            <person name="Sykes S."/>
            <person name="Wortman J."/>
            <person name="Nusbaum C."/>
            <person name="Birren B."/>
        </authorList>
    </citation>
    <scope>NUCLEOTIDE SEQUENCE [LARGE SCALE GENOMIC DNA]</scope>
    <source>
        <strain evidence="8 9">ATCC BAA-351</strain>
    </source>
</reference>
<dbReference type="AlphaFoldDB" id="R2PUZ9"/>
<feature type="transmembrane region" description="Helical" evidence="6">
    <location>
        <begin position="138"/>
        <end position="159"/>
    </location>
</feature>
<dbReference type="InterPro" id="IPR020846">
    <property type="entry name" value="MFS_dom"/>
</dbReference>
<dbReference type="GO" id="GO:0005886">
    <property type="term" value="C:plasma membrane"/>
    <property type="evidence" value="ECO:0007669"/>
    <property type="project" value="UniProtKB-SubCell"/>
</dbReference>
<dbReference type="Gene3D" id="1.20.1250.20">
    <property type="entry name" value="MFS general substrate transporter like domains"/>
    <property type="match status" value="1"/>
</dbReference>
<evidence type="ECO:0000256" key="6">
    <source>
        <dbReference type="SAM" id="Phobius"/>
    </source>
</evidence>
<dbReference type="PATRIC" id="fig|1158607.3.peg.4171"/>
<evidence type="ECO:0000256" key="1">
    <source>
        <dbReference type="ARBA" id="ARBA00004651"/>
    </source>
</evidence>
<dbReference type="Pfam" id="PF07690">
    <property type="entry name" value="MFS_1"/>
    <property type="match status" value="1"/>
</dbReference>
<protein>
    <submittedName>
        <fullName evidence="8">Drug:H+ antiporter-2 (14 Spanner) (DHA2) family drug resistance MFS transporter</fullName>
    </submittedName>
</protein>
<organism evidence="8 9">
    <name type="scientific">Enterococcus pallens ATCC BAA-351</name>
    <dbReference type="NCBI Taxonomy" id="1158607"/>
    <lineage>
        <taxon>Bacteria</taxon>
        <taxon>Bacillati</taxon>
        <taxon>Bacillota</taxon>
        <taxon>Bacilli</taxon>
        <taxon>Lactobacillales</taxon>
        <taxon>Enterococcaceae</taxon>
        <taxon>Enterococcus</taxon>
    </lineage>
</organism>
<keyword evidence="9" id="KW-1185">Reference proteome</keyword>
<dbReference type="STRING" id="160454.RV10_GL002669"/>
<dbReference type="RefSeq" id="WP_010759139.1">
    <property type="nucleotide sequence ID" value="NZ_ASWD01000003.1"/>
</dbReference>